<gene>
    <name evidence="1" type="ORF">METZ01_LOCUS366175</name>
</gene>
<protein>
    <submittedName>
        <fullName evidence="1">Uncharacterized protein</fullName>
    </submittedName>
</protein>
<organism evidence="1">
    <name type="scientific">marine metagenome</name>
    <dbReference type="NCBI Taxonomy" id="408172"/>
    <lineage>
        <taxon>unclassified sequences</taxon>
        <taxon>metagenomes</taxon>
        <taxon>ecological metagenomes</taxon>
    </lineage>
</organism>
<feature type="non-terminal residue" evidence="1">
    <location>
        <position position="1"/>
    </location>
</feature>
<proteinExistence type="predicted"/>
<evidence type="ECO:0000313" key="1">
    <source>
        <dbReference type="EMBL" id="SVD13321.1"/>
    </source>
</evidence>
<dbReference type="AlphaFoldDB" id="A0A382SWM7"/>
<dbReference type="EMBL" id="UINC01131550">
    <property type="protein sequence ID" value="SVD13321.1"/>
    <property type="molecule type" value="Genomic_DNA"/>
</dbReference>
<reference evidence="1" key="1">
    <citation type="submission" date="2018-05" db="EMBL/GenBank/DDBJ databases">
        <authorList>
            <person name="Lanie J.A."/>
            <person name="Ng W.-L."/>
            <person name="Kazmierczak K.M."/>
            <person name="Andrzejewski T.M."/>
            <person name="Davidsen T.M."/>
            <person name="Wayne K.J."/>
            <person name="Tettelin H."/>
            <person name="Glass J.I."/>
            <person name="Rusch D."/>
            <person name="Podicherti R."/>
            <person name="Tsui H.-C.T."/>
            <person name="Winkler M.E."/>
        </authorList>
    </citation>
    <scope>NUCLEOTIDE SEQUENCE</scope>
</reference>
<sequence length="308" mass="29574">TDDDGSCTYPSGCDNECGSTAEVDECGECGGDGIDEGACDCDGNVDLGCGCGEVAPSGCDNECGSTAVEDDCGVCNGDGSSCLASLGLGAFDASGSLDVTYDFGGPVAGFQFDVTGLALTGASGGAAGDAGLTVSVGGATVLGFSFDNSEIPAGSGTLTTLAFSSVTAGSTDLSLGNFGAVTDASGNVYTTSASGSVDHGDPDCAGTYYGDAVVDECGECGGDGIDEGACDCDGNVNDCAGECGGSSVVDECGECGGDGAAEGFDCAGNCTDAATCGSVALSYGAVTDLSAEILYSSNFDIGGFQFDT</sequence>
<name>A0A382SWM7_9ZZZZ</name>
<accession>A0A382SWM7</accession>
<feature type="non-terminal residue" evidence="1">
    <location>
        <position position="308"/>
    </location>
</feature>